<name>A0A0K1PE06_9BACT</name>
<evidence type="ECO:0008006" key="3">
    <source>
        <dbReference type="Google" id="ProtNLM"/>
    </source>
</evidence>
<sequence>MAKVEFTLENIKRCQCGSCPVYLSSACAKGKNASIDWSSGKLPPAKVIEGIYCAEAVGKSRCDDLDSTLSCNCPTCPVWEECGLNETHYCIRGAAK</sequence>
<evidence type="ECO:0000313" key="1">
    <source>
        <dbReference type="EMBL" id="AKU91768.1"/>
    </source>
</evidence>
<organism evidence="1 2">
    <name type="scientific">Vulgatibacter incomptus</name>
    <dbReference type="NCBI Taxonomy" id="1391653"/>
    <lineage>
        <taxon>Bacteria</taxon>
        <taxon>Pseudomonadati</taxon>
        <taxon>Myxococcota</taxon>
        <taxon>Myxococcia</taxon>
        <taxon>Myxococcales</taxon>
        <taxon>Cystobacterineae</taxon>
        <taxon>Vulgatibacteraceae</taxon>
        <taxon>Vulgatibacter</taxon>
    </lineage>
</organism>
<dbReference type="PROSITE" id="PS51257">
    <property type="entry name" value="PROKAR_LIPOPROTEIN"/>
    <property type="match status" value="1"/>
</dbReference>
<dbReference type="KEGG" id="vin:AKJ08_2155"/>
<accession>A0A0K1PE06</accession>
<keyword evidence="2" id="KW-1185">Reference proteome</keyword>
<evidence type="ECO:0000313" key="2">
    <source>
        <dbReference type="Proteomes" id="UP000055590"/>
    </source>
</evidence>
<dbReference type="RefSeq" id="WP_050726036.1">
    <property type="nucleotide sequence ID" value="NZ_CP012332.1"/>
</dbReference>
<reference evidence="1 2" key="1">
    <citation type="submission" date="2015-08" db="EMBL/GenBank/DDBJ databases">
        <authorList>
            <person name="Babu N.S."/>
            <person name="Beckwith C.J."/>
            <person name="Beseler K.G."/>
            <person name="Brison A."/>
            <person name="Carone J.V."/>
            <person name="Caskin T.P."/>
            <person name="Diamond M."/>
            <person name="Durham M.E."/>
            <person name="Foxe J.M."/>
            <person name="Go M."/>
            <person name="Henderson B.A."/>
            <person name="Jones I.B."/>
            <person name="McGettigan J.A."/>
            <person name="Micheletti S.J."/>
            <person name="Nasrallah M.E."/>
            <person name="Ortiz D."/>
            <person name="Piller C.R."/>
            <person name="Privatt S.R."/>
            <person name="Schneider S.L."/>
            <person name="Sharp S."/>
            <person name="Smith T.C."/>
            <person name="Stanton J.D."/>
            <person name="Ullery H.E."/>
            <person name="Wilson R.J."/>
            <person name="Serrano M.G."/>
            <person name="Buck G."/>
            <person name="Lee V."/>
            <person name="Wang Y."/>
            <person name="Carvalho R."/>
            <person name="Voegtly L."/>
            <person name="Shi R."/>
            <person name="Duckworth R."/>
            <person name="Johnson A."/>
            <person name="Loviza R."/>
            <person name="Walstead R."/>
            <person name="Shah Z."/>
            <person name="Kiflezghi M."/>
            <person name="Wade K."/>
            <person name="Ball S.L."/>
            <person name="Bradley K.W."/>
            <person name="Asai D.J."/>
            <person name="Bowman C.A."/>
            <person name="Russell D.A."/>
            <person name="Pope W.H."/>
            <person name="Jacobs-Sera D."/>
            <person name="Hendrix R.W."/>
            <person name="Hatfull G.F."/>
        </authorList>
    </citation>
    <scope>NUCLEOTIDE SEQUENCE [LARGE SCALE GENOMIC DNA]</scope>
    <source>
        <strain evidence="1 2">DSM 27710</strain>
    </source>
</reference>
<dbReference type="EMBL" id="CP012332">
    <property type="protein sequence ID" value="AKU91768.1"/>
    <property type="molecule type" value="Genomic_DNA"/>
</dbReference>
<dbReference type="InterPro" id="IPR020075">
    <property type="entry name" value="Uncharacterised_AF2234"/>
</dbReference>
<dbReference type="Pfam" id="PF10967">
    <property type="entry name" value="DUF2769"/>
    <property type="match status" value="1"/>
</dbReference>
<gene>
    <name evidence="1" type="ORF">AKJ08_2155</name>
</gene>
<dbReference type="Proteomes" id="UP000055590">
    <property type="component" value="Chromosome"/>
</dbReference>
<dbReference type="AlphaFoldDB" id="A0A0K1PE06"/>
<proteinExistence type="predicted"/>
<dbReference type="STRING" id="1391653.AKJ08_2155"/>
<protein>
    <recommendedName>
        <fullName evidence="3">DUF2769 domain-containing protein</fullName>
    </recommendedName>
</protein>